<dbReference type="AlphaFoldDB" id="A0A1R3GA28"/>
<organism evidence="1 2">
    <name type="scientific">Corchorus capsularis</name>
    <name type="common">Jute</name>
    <dbReference type="NCBI Taxonomy" id="210143"/>
    <lineage>
        <taxon>Eukaryota</taxon>
        <taxon>Viridiplantae</taxon>
        <taxon>Streptophyta</taxon>
        <taxon>Embryophyta</taxon>
        <taxon>Tracheophyta</taxon>
        <taxon>Spermatophyta</taxon>
        <taxon>Magnoliopsida</taxon>
        <taxon>eudicotyledons</taxon>
        <taxon>Gunneridae</taxon>
        <taxon>Pentapetalae</taxon>
        <taxon>rosids</taxon>
        <taxon>malvids</taxon>
        <taxon>Malvales</taxon>
        <taxon>Malvaceae</taxon>
        <taxon>Grewioideae</taxon>
        <taxon>Apeibeae</taxon>
        <taxon>Corchorus</taxon>
    </lineage>
</organism>
<comment type="caution">
    <text evidence="1">The sequence shown here is derived from an EMBL/GenBank/DDBJ whole genome shotgun (WGS) entry which is preliminary data.</text>
</comment>
<evidence type="ECO:0000313" key="2">
    <source>
        <dbReference type="Proteomes" id="UP000188268"/>
    </source>
</evidence>
<evidence type="ECO:0000313" key="1">
    <source>
        <dbReference type="EMBL" id="OMO54945.1"/>
    </source>
</evidence>
<dbReference type="Gramene" id="OMO54945">
    <property type="protein sequence ID" value="OMO54945"/>
    <property type="gene ID" value="CCACVL1_27455"/>
</dbReference>
<dbReference type="EMBL" id="AWWV01014826">
    <property type="protein sequence ID" value="OMO54945.1"/>
    <property type="molecule type" value="Genomic_DNA"/>
</dbReference>
<protein>
    <submittedName>
        <fullName evidence="1">Uncharacterized protein</fullName>
    </submittedName>
</protein>
<gene>
    <name evidence="1" type="ORF">CCACVL1_27455</name>
</gene>
<reference evidence="1 2" key="1">
    <citation type="submission" date="2013-09" db="EMBL/GenBank/DDBJ databases">
        <title>Corchorus capsularis genome sequencing.</title>
        <authorList>
            <person name="Alam M."/>
            <person name="Haque M.S."/>
            <person name="Islam M.S."/>
            <person name="Emdad E.M."/>
            <person name="Islam M.M."/>
            <person name="Ahmed B."/>
            <person name="Halim A."/>
            <person name="Hossen Q.M.M."/>
            <person name="Hossain M.Z."/>
            <person name="Ahmed R."/>
            <person name="Khan M.M."/>
            <person name="Islam R."/>
            <person name="Rashid M.M."/>
            <person name="Khan S.A."/>
            <person name="Rahman M.S."/>
            <person name="Alam M."/>
        </authorList>
    </citation>
    <scope>NUCLEOTIDE SEQUENCE [LARGE SCALE GENOMIC DNA]</scope>
    <source>
        <strain evidence="2">cv. CVL-1</strain>
        <tissue evidence="1">Whole seedling</tissue>
    </source>
</reference>
<proteinExistence type="predicted"/>
<accession>A0A1R3GA28</accession>
<sequence length="98" mass="10837">MVKKSRMCSVKKISRDARGAGRISQLPRRLGHHVGRPGTIGIQHQRCLVGCPCWHSCCTFMPINPPNFLKTANPKPTLVISFTDKLSTKPDANNNKAN</sequence>
<dbReference type="Proteomes" id="UP000188268">
    <property type="component" value="Unassembled WGS sequence"/>
</dbReference>
<name>A0A1R3GA28_COCAP</name>
<keyword evidence="2" id="KW-1185">Reference proteome</keyword>